<protein>
    <submittedName>
        <fullName evidence="1 3">Uncharacterized protein</fullName>
    </submittedName>
</protein>
<evidence type="ECO:0000313" key="1">
    <source>
        <dbReference type="EMBL" id="VDM32841.1"/>
    </source>
</evidence>
<reference evidence="1 2" key="2">
    <citation type="submission" date="2018-11" db="EMBL/GenBank/DDBJ databases">
        <authorList>
            <consortium name="Pathogen Informatics"/>
        </authorList>
    </citation>
    <scope>NUCLEOTIDE SEQUENCE [LARGE SCALE GENOMIC DNA]</scope>
</reference>
<evidence type="ECO:0000313" key="3">
    <source>
        <dbReference type="WBParaSite" id="TCNE_0000485701-mRNA-1"/>
    </source>
</evidence>
<dbReference type="AlphaFoldDB" id="A0A183U8N7"/>
<reference evidence="3" key="1">
    <citation type="submission" date="2016-06" db="UniProtKB">
        <authorList>
            <consortium name="WormBaseParasite"/>
        </authorList>
    </citation>
    <scope>IDENTIFICATION</scope>
</reference>
<organism evidence="2 3">
    <name type="scientific">Toxocara canis</name>
    <name type="common">Canine roundworm</name>
    <dbReference type="NCBI Taxonomy" id="6265"/>
    <lineage>
        <taxon>Eukaryota</taxon>
        <taxon>Metazoa</taxon>
        <taxon>Ecdysozoa</taxon>
        <taxon>Nematoda</taxon>
        <taxon>Chromadorea</taxon>
        <taxon>Rhabditida</taxon>
        <taxon>Spirurina</taxon>
        <taxon>Ascaridomorpha</taxon>
        <taxon>Ascaridoidea</taxon>
        <taxon>Toxocaridae</taxon>
        <taxon>Toxocara</taxon>
    </lineage>
</organism>
<accession>A0A183U8N7</accession>
<evidence type="ECO:0000313" key="2">
    <source>
        <dbReference type="Proteomes" id="UP000050794"/>
    </source>
</evidence>
<keyword evidence="2" id="KW-1185">Reference proteome</keyword>
<proteinExistence type="predicted"/>
<sequence>MRSRCLSVYLPLKRSCLLMRLRVIAEQEHSCSSVIEVS</sequence>
<dbReference type="EMBL" id="UYWY01009521">
    <property type="protein sequence ID" value="VDM32841.1"/>
    <property type="molecule type" value="Genomic_DNA"/>
</dbReference>
<gene>
    <name evidence="1" type="ORF">TCNE_LOCUS4857</name>
</gene>
<dbReference type="WBParaSite" id="TCNE_0000485701-mRNA-1">
    <property type="protein sequence ID" value="TCNE_0000485701-mRNA-1"/>
    <property type="gene ID" value="TCNE_0000485701"/>
</dbReference>
<dbReference type="Proteomes" id="UP000050794">
    <property type="component" value="Unassembled WGS sequence"/>
</dbReference>
<name>A0A183U8N7_TOXCA</name>